<evidence type="ECO:0000256" key="9">
    <source>
        <dbReference type="RuleBase" id="RU000477"/>
    </source>
</evidence>
<evidence type="ECO:0000256" key="11">
    <source>
        <dbReference type="SAM" id="Phobius"/>
    </source>
</evidence>
<dbReference type="HOGENOM" id="CLU_020019_1_7_1"/>
<evidence type="ECO:0000256" key="8">
    <source>
        <dbReference type="ARBA" id="ARBA00034651"/>
    </source>
</evidence>
<evidence type="ECO:0000256" key="5">
    <source>
        <dbReference type="ARBA" id="ARBA00022737"/>
    </source>
</evidence>
<evidence type="ECO:0000313" key="13">
    <source>
        <dbReference type="Proteomes" id="UP000053342"/>
    </source>
</evidence>
<dbReference type="VEuPathDB" id="FungiDB:PV06_03487"/>
<sequence length="340" mass="35738">MALKKFRLGHTGATMGFLPDVHRNHMTAFIAELAGTFLFLFFSFAIAQVAHTPPPTGGQDTPPDLLTIFFIALGFGCSVAINVWLFYRVSGGMFNPAVTLTLVLVGAVPKMRAAVVFVAQMLGGISAAAAVSATLPGPMAVNVRLGGGCSITRGLFIEMFTTMQLVFAVIMLAAVKSKATFLAPLGIGIALFIGHMLSIYYTGAGINPARAFGPDVVTHSFPGYHWIYWVGPLLGSMVAAAFFYLLEAFDWTTANPGQDFDDLEVQMMTPAKRTSRPNVAHALPSDLDRTATGVSNTLASMSSDKHALAAANGGGVAVSHDSHPSPTSTSPPATNGVKEA</sequence>
<comment type="subcellular location">
    <subcellularLocation>
        <location evidence="1">Membrane</location>
        <topology evidence="1">Multi-pass membrane protein</topology>
    </subcellularLocation>
</comment>
<dbReference type="PANTHER" id="PTHR19139">
    <property type="entry name" value="AQUAPORIN TRANSPORTER"/>
    <property type="match status" value="1"/>
</dbReference>
<keyword evidence="4 9" id="KW-0812">Transmembrane</keyword>
<gene>
    <name evidence="12" type="ORF">PV06_03487</name>
</gene>
<evidence type="ECO:0000256" key="3">
    <source>
        <dbReference type="ARBA" id="ARBA00022448"/>
    </source>
</evidence>
<organism evidence="12 13">
    <name type="scientific">Exophiala oligosperma</name>
    <dbReference type="NCBI Taxonomy" id="215243"/>
    <lineage>
        <taxon>Eukaryota</taxon>
        <taxon>Fungi</taxon>
        <taxon>Dikarya</taxon>
        <taxon>Ascomycota</taxon>
        <taxon>Pezizomycotina</taxon>
        <taxon>Eurotiomycetes</taxon>
        <taxon>Chaetothyriomycetidae</taxon>
        <taxon>Chaetothyriales</taxon>
        <taxon>Herpotrichiellaceae</taxon>
        <taxon>Exophiala</taxon>
    </lineage>
</organism>
<accession>A0A0D2DQD9</accession>
<keyword evidence="7 11" id="KW-0472">Membrane</keyword>
<feature type="transmembrane region" description="Helical" evidence="11">
    <location>
        <begin position="65"/>
        <end position="87"/>
    </location>
</feature>
<feature type="transmembrane region" description="Helical" evidence="11">
    <location>
        <begin position="29"/>
        <end position="50"/>
    </location>
</feature>
<dbReference type="InterPro" id="IPR000425">
    <property type="entry name" value="MIP"/>
</dbReference>
<dbReference type="Pfam" id="PF00230">
    <property type="entry name" value="MIP"/>
    <property type="match status" value="1"/>
</dbReference>
<keyword evidence="3 9" id="KW-0813">Transport</keyword>
<name>A0A0D2DQD9_9EURO</name>
<dbReference type="GeneID" id="27355561"/>
<feature type="region of interest" description="Disordered" evidence="10">
    <location>
        <begin position="310"/>
        <end position="340"/>
    </location>
</feature>
<evidence type="ECO:0000256" key="6">
    <source>
        <dbReference type="ARBA" id="ARBA00022989"/>
    </source>
</evidence>
<reference evidence="12 13" key="1">
    <citation type="submission" date="2015-01" db="EMBL/GenBank/DDBJ databases">
        <title>The Genome Sequence of Exophiala oligosperma CBS72588.</title>
        <authorList>
            <consortium name="The Broad Institute Genomics Platform"/>
            <person name="Cuomo C."/>
            <person name="de Hoog S."/>
            <person name="Gorbushina A."/>
            <person name="Stielow B."/>
            <person name="Teixiera M."/>
            <person name="Abouelleil A."/>
            <person name="Chapman S.B."/>
            <person name="Priest M."/>
            <person name="Young S.K."/>
            <person name="Wortman J."/>
            <person name="Nusbaum C."/>
            <person name="Birren B."/>
        </authorList>
    </citation>
    <scope>NUCLEOTIDE SEQUENCE [LARGE SCALE GENOMIC DNA]</scope>
    <source>
        <strain evidence="12 13">CBS 72588</strain>
    </source>
</reference>
<feature type="transmembrane region" description="Helical" evidence="11">
    <location>
        <begin position="114"/>
        <end position="135"/>
    </location>
</feature>
<evidence type="ECO:0000256" key="10">
    <source>
        <dbReference type="SAM" id="MobiDB-lite"/>
    </source>
</evidence>
<evidence type="ECO:0000313" key="12">
    <source>
        <dbReference type="EMBL" id="KIW45068.1"/>
    </source>
</evidence>
<dbReference type="SUPFAM" id="SSF81338">
    <property type="entry name" value="Aquaporin-like"/>
    <property type="match status" value="1"/>
</dbReference>
<feature type="transmembrane region" description="Helical" evidence="11">
    <location>
        <begin position="182"/>
        <end position="206"/>
    </location>
</feature>
<keyword evidence="5" id="KW-0677">Repeat</keyword>
<feature type="transmembrane region" description="Helical" evidence="11">
    <location>
        <begin position="155"/>
        <end position="175"/>
    </location>
</feature>
<comment type="similarity">
    <text evidence="2 9">Belongs to the MIP/aquaporin (TC 1.A.8) family.</text>
</comment>
<dbReference type="GO" id="GO:0005886">
    <property type="term" value="C:plasma membrane"/>
    <property type="evidence" value="ECO:0007669"/>
    <property type="project" value="TreeGrafter"/>
</dbReference>
<protein>
    <recommendedName>
        <fullName evidence="14">Aquaporin</fullName>
    </recommendedName>
</protein>
<proteinExistence type="inferred from homology"/>
<dbReference type="InterPro" id="IPR023271">
    <property type="entry name" value="Aquaporin-like"/>
</dbReference>
<evidence type="ECO:0000256" key="4">
    <source>
        <dbReference type="ARBA" id="ARBA00022692"/>
    </source>
</evidence>
<keyword evidence="13" id="KW-1185">Reference proteome</keyword>
<dbReference type="PRINTS" id="PR00783">
    <property type="entry name" value="MINTRINSICP"/>
</dbReference>
<dbReference type="AlphaFoldDB" id="A0A0D2DQD9"/>
<evidence type="ECO:0000256" key="2">
    <source>
        <dbReference type="ARBA" id="ARBA00006175"/>
    </source>
</evidence>
<comment type="catalytic activity">
    <reaction evidence="8">
        <text>H2O(in) = H2O(out)</text>
        <dbReference type="Rhea" id="RHEA:29667"/>
        <dbReference type="ChEBI" id="CHEBI:15377"/>
    </reaction>
</comment>
<dbReference type="InterPro" id="IPR034294">
    <property type="entry name" value="Aquaporin_transptr"/>
</dbReference>
<dbReference type="Proteomes" id="UP000053342">
    <property type="component" value="Unassembled WGS sequence"/>
</dbReference>
<dbReference type="FunFam" id="1.20.1080.10:FF:000014">
    <property type="entry name" value="Aquaporin 1"/>
    <property type="match status" value="1"/>
</dbReference>
<dbReference type="GO" id="GO:0015250">
    <property type="term" value="F:water channel activity"/>
    <property type="evidence" value="ECO:0007669"/>
    <property type="project" value="TreeGrafter"/>
</dbReference>
<evidence type="ECO:0000256" key="1">
    <source>
        <dbReference type="ARBA" id="ARBA00004141"/>
    </source>
</evidence>
<dbReference type="EMBL" id="KN847334">
    <property type="protein sequence ID" value="KIW45068.1"/>
    <property type="molecule type" value="Genomic_DNA"/>
</dbReference>
<evidence type="ECO:0008006" key="14">
    <source>
        <dbReference type="Google" id="ProtNLM"/>
    </source>
</evidence>
<dbReference type="PANTHER" id="PTHR19139:SF199">
    <property type="entry name" value="MIP17260P"/>
    <property type="match status" value="1"/>
</dbReference>
<dbReference type="Gene3D" id="1.20.1080.10">
    <property type="entry name" value="Glycerol uptake facilitator protein"/>
    <property type="match status" value="1"/>
</dbReference>
<dbReference type="STRING" id="215243.A0A0D2DQD9"/>
<dbReference type="OrthoDB" id="3222at2759"/>
<evidence type="ECO:0000256" key="7">
    <source>
        <dbReference type="ARBA" id="ARBA00023136"/>
    </source>
</evidence>
<dbReference type="RefSeq" id="XP_016265284.1">
    <property type="nucleotide sequence ID" value="XM_016404279.1"/>
</dbReference>
<feature type="transmembrane region" description="Helical" evidence="11">
    <location>
        <begin position="226"/>
        <end position="246"/>
    </location>
</feature>
<keyword evidence="6 11" id="KW-1133">Transmembrane helix</keyword>